<name>A0A7H2BE51_9MICC</name>
<dbReference type="KEGG" id="rter:IDM49_01195"/>
<evidence type="ECO:0000259" key="4">
    <source>
        <dbReference type="PROSITE" id="PS50983"/>
    </source>
</evidence>
<evidence type="ECO:0000313" key="5">
    <source>
        <dbReference type="EMBL" id="QNV37947.1"/>
    </source>
</evidence>
<evidence type="ECO:0000256" key="3">
    <source>
        <dbReference type="SAM" id="MobiDB-lite"/>
    </source>
</evidence>
<dbReference type="Gene3D" id="3.40.50.1980">
    <property type="entry name" value="Nitrogenase molybdenum iron protein domain"/>
    <property type="match status" value="2"/>
</dbReference>
<feature type="region of interest" description="Disordered" evidence="3">
    <location>
        <begin position="1"/>
        <end position="34"/>
    </location>
</feature>
<feature type="compositionally biased region" description="Polar residues" evidence="3">
    <location>
        <begin position="1"/>
        <end position="23"/>
    </location>
</feature>
<evidence type="ECO:0000256" key="1">
    <source>
        <dbReference type="ARBA" id="ARBA00008814"/>
    </source>
</evidence>
<dbReference type="RefSeq" id="WP_190724738.1">
    <property type="nucleotide sequence ID" value="NZ_CP061539.1"/>
</dbReference>
<evidence type="ECO:0000256" key="2">
    <source>
        <dbReference type="SAM" id="Coils"/>
    </source>
</evidence>
<reference evidence="5 6" key="1">
    <citation type="submission" date="2020-09" db="EMBL/GenBank/DDBJ databases">
        <title>Investigation of environmental microbes.</title>
        <authorList>
            <person name="Ou Y."/>
            <person name="Kang Q."/>
        </authorList>
    </citation>
    <scope>NUCLEOTIDE SEQUENCE [LARGE SCALE GENOMIC DNA]</scope>
    <source>
        <strain evidence="5 6">KJZ-14</strain>
    </source>
</reference>
<dbReference type="EMBL" id="CP061539">
    <property type="protein sequence ID" value="QNV37947.1"/>
    <property type="molecule type" value="Genomic_DNA"/>
</dbReference>
<keyword evidence="6" id="KW-1185">Reference proteome</keyword>
<dbReference type="Pfam" id="PF01497">
    <property type="entry name" value="Peripla_BP_2"/>
    <property type="match status" value="1"/>
</dbReference>
<dbReference type="AlphaFoldDB" id="A0A7H2BE51"/>
<feature type="coiled-coil region" evidence="2">
    <location>
        <begin position="99"/>
        <end position="130"/>
    </location>
</feature>
<comment type="similarity">
    <text evidence="1">Belongs to the bacterial solute-binding protein 8 family.</text>
</comment>
<sequence length="275" mass="30103">MLPQTNGKELPESLTSQGHNPQVISEDAPPSREDLLKLNPDLVLSPTTYEFTAEQGYATQDQLKEAGAASYVAEAGCFNNRSTAKVSDLLTDIEAYGKILGKEDEAKKLSEQAQAQLDEAKKRSEGKEKQTLAQLYIEGDTLTAIGAGVEHSMAEAAGAQNVFNPEDSGFKDFFAAEVSREELLKKNPDVIVFTTTSEEHEKTTREWLKKNLSGVKAVQDDRLVAIPSSDTLPGTWGNLDTVPPSARRCTRIASSRNLHSPRVHFNPLVFTENRG</sequence>
<protein>
    <submittedName>
        <fullName evidence="5">ABC transporter substrate-binding protein</fullName>
    </submittedName>
</protein>
<evidence type="ECO:0000313" key="6">
    <source>
        <dbReference type="Proteomes" id="UP000516404"/>
    </source>
</evidence>
<keyword evidence="2" id="KW-0175">Coiled coil</keyword>
<dbReference type="InterPro" id="IPR050902">
    <property type="entry name" value="ABC_Transporter_SBP"/>
</dbReference>
<dbReference type="GeneID" id="96622837"/>
<organism evidence="5 6">
    <name type="scientific">Rothia terrae</name>
    <dbReference type="NCBI Taxonomy" id="396015"/>
    <lineage>
        <taxon>Bacteria</taxon>
        <taxon>Bacillati</taxon>
        <taxon>Actinomycetota</taxon>
        <taxon>Actinomycetes</taxon>
        <taxon>Micrococcales</taxon>
        <taxon>Micrococcaceae</taxon>
        <taxon>Rothia</taxon>
    </lineage>
</organism>
<accession>A0A7H2BE51</accession>
<dbReference type="PROSITE" id="PS50983">
    <property type="entry name" value="FE_B12_PBP"/>
    <property type="match status" value="1"/>
</dbReference>
<dbReference type="SUPFAM" id="SSF53807">
    <property type="entry name" value="Helical backbone' metal receptor"/>
    <property type="match status" value="1"/>
</dbReference>
<dbReference type="PANTHER" id="PTHR30535:SF7">
    <property type="entry name" value="IRON(III) DICITRATE-BINDING PROTEIN"/>
    <property type="match status" value="1"/>
</dbReference>
<feature type="domain" description="Fe/B12 periplasmic-binding" evidence="4">
    <location>
        <begin position="1"/>
        <end position="257"/>
    </location>
</feature>
<proteinExistence type="inferred from homology"/>
<dbReference type="PANTHER" id="PTHR30535">
    <property type="entry name" value="VITAMIN B12-BINDING PROTEIN"/>
    <property type="match status" value="1"/>
</dbReference>
<dbReference type="Proteomes" id="UP000516404">
    <property type="component" value="Chromosome"/>
</dbReference>
<gene>
    <name evidence="5" type="ORF">IDM49_01195</name>
</gene>
<dbReference type="InterPro" id="IPR002491">
    <property type="entry name" value="ABC_transptr_periplasmic_BD"/>
</dbReference>